<dbReference type="Proteomes" id="UP000325598">
    <property type="component" value="Unassembled WGS sequence"/>
</dbReference>
<dbReference type="AlphaFoldDB" id="A0A5J4L1Q6"/>
<dbReference type="Gene3D" id="3.90.1170.50">
    <property type="entry name" value="Aldehyde oxidase/xanthine dehydrogenase, a/b hammerhead"/>
    <property type="match status" value="1"/>
</dbReference>
<dbReference type="SUPFAM" id="SSF54665">
    <property type="entry name" value="CO dehydrogenase molybdoprotein N-domain-like"/>
    <property type="match status" value="1"/>
</dbReference>
<dbReference type="Pfam" id="PF02738">
    <property type="entry name" value="MoCoBD_1"/>
    <property type="match status" value="1"/>
</dbReference>
<name>A0A5J4L1Q6_9ACTN</name>
<feature type="domain" description="Aldehyde oxidase/xanthine dehydrogenase a/b hammerhead" evidence="1">
    <location>
        <begin position="16"/>
        <end position="128"/>
    </location>
</feature>
<dbReference type="Pfam" id="PF20256">
    <property type="entry name" value="MoCoBD_2"/>
    <property type="match status" value="1"/>
</dbReference>
<protein>
    <submittedName>
        <fullName evidence="2">Oxidoreductase</fullName>
    </submittedName>
</protein>
<dbReference type="InterPro" id="IPR046867">
    <property type="entry name" value="AldOxase/xan_DH_MoCoBD2"/>
</dbReference>
<dbReference type="Gene3D" id="3.30.365.10">
    <property type="entry name" value="Aldehyde oxidase/xanthine dehydrogenase, molybdopterin binding domain"/>
    <property type="match status" value="4"/>
</dbReference>
<reference evidence="2 3" key="1">
    <citation type="submission" date="2019-10" db="EMBL/GenBank/DDBJ databases">
        <title>Whole genome shotgun sequence of Streptomyces angustmyceticus NBRC 3934.</title>
        <authorList>
            <person name="Hosoyama A."/>
            <person name="Ichikawa N."/>
            <person name="Kimura A."/>
            <person name="Kitahashi Y."/>
            <person name="Komaki H."/>
            <person name="Uohara A."/>
        </authorList>
    </citation>
    <scope>NUCLEOTIDE SEQUENCE [LARGE SCALE GENOMIC DNA]</scope>
    <source>
        <strain evidence="2 3">NBRC 3934</strain>
    </source>
</reference>
<dbReference type="GeneID" id="96749321"/>
<dbReference type="OrthoDB" id="8428274at2"/>
<dbReference type="PANTHER" id="PTHR11908:SF123">
    <property type="entry name" value="ALDEHYDE OXIDOREDUCTASE MOLYBDENUM-BINDING SUBUNIT PAOC"/>
    <property type="match status" value="1"/>
</dbReference>
<dbReference type="PANTHER" id="PTHR11908">
    <property type="entry name" value="XANTHINE DEHYDROGENASE"/>
    <property type="match status" value="1"/>
</dbReference>
<gene>
    <name evidence="2" type="ORF">San01_07840</name>
</gene>
<proteinExistence type="predicted"/>
<accession>A0A5J4L1Q6</accession>
<dbReference type="EMBL" id="BLAG01000004">
    <property type="protein sequence ID" value="GES28297.1"/>
    <property type="molecule type" value="Genomic_DNA"/>
</dbReference>
<comment type="caution">
    <text evidence="2">The sequence shown here is derived from an EMBL/GenBank/DDBJ whole genome shotgun (WGS) entry which is preliminary data.</text>
</comment>
<organism evidence="2 3">
    <name type="scientific">Streptomyces angustmyceticus</name>
    <dbReference type="NCBI Taxonomy" id="285578"/>
    <lineage>
        <taxon>Bacteria</taxon>
        <taxon>Bacillati</taxon>
        <taxon>Actinomycetota</taxon>
        <taxon>Actinomycetes</taxon>
        <taxon>Kitasatosporales</taxon>
        <taxon>Streptomycetaceae</taxon>
        <taxon>Streptomyces</taxon>
    </lineage>
</organism>
<dbReference type="InterPro" id="IPR000674">
    <property type="entry name" value="Ald_Oxase/Xan_DH_a/b"/>
</dbReference>
<evidence type="ECO:0000259" key="1">
    <source>
        <dbReference type="SMART" id="SM01008"/>
    </source>
</evidence>
<dbReference type="InterPro" id="IPR036856">
    <property type="entry name" value="Ald_Oxase/Xan_DH_a/b_sf"/>
</dbReference>
<dbReference type="SMART" id="SM01008">
    <property type="entry name" value="Ald_Xan_dh_C"/>
    <property type="match status" value="1"/>
</dbReference>
<sequence length="742" mass="79866">MIGQAVNRVDGPLKVTGRATYAYEYWEAGQPLYGSIVGATIGKGRITGIDTGSAERAPGVRMVMTHHNAPEQGPRDESIPFEYWRAQPVLTGPDIHHYGEPVALVVAETFEQARAAADLVEVEYRLGRGRFAFDEHEGEAYAPKEANAGLPTDTAVGDFDSGFGSASVRVDERYTTPYEFSMPMEPHACLVEPRGEDLIVYVSCQIVDAAQASIAATLRIDPSLVHVVTPFVGGGFGSKLGIHSETILAALAARDLRRPVKVAMTRQQIFQLIGMRPTSRQRVRLGAARDGRLTALAHDVTMHTNPDVEYAEQTAATTRSLYAAPHRLTSHRLTPLDLPRGTDVRAPGEAPGMLAVESAMDELADALEMDPVELRIRNEPTVDPERDVPYSDRHLVDCLREGARRFGWDRRCVTPASRREGRWWVGYGMSAAIRGHFQGPAAVRVRLTADGTAVVQTDMTDIGTGTYTVLTQVTADGLGLPADRVRIELGRSDFPTSWGSGGSWGAANSTTAAHRACLTLREKLLAAASGDTRSPLYGRDPADAVFADGSVRVGDASEPLSEITARIPEEGREAEGRTLFMGDDPNYSAYSIHTYGAHFAEVGVDVDTAEIRLRRMLGVFSVGRVLNAKTARSQLMGGMIWGAGAALEEEAVVDPRSGAFVNRDLAQYLVPVHADIPEVEVVVLDGYDDKANVLGAKGVGELGICGSGASVANAVFNATGVRVRDFPITIEKVLPGLPLMDA</sequence>
<dbReference type="GO" id="GO:0005506">
    <property type="term" value="F:iron ion binding"/>
    <property type="evidence" value="ECO:0007669"/>
    <property type="project" value="InterPro"/>
</dbReference>
<dbReference type="SUPFAM" id="SSF56003">
    <property type="entry name" value="Molybdenum cofactor-binding domain"/>
    <property type="match status" value="1"/>
</dbReference>
<dbReference type="Pfam" id="PF01315">
    <property type="entry name" value="Ald_Xan_dh_C"/>
    <property type="match status" value="1"/>
</dbReference>
<dbReference type="RefSeq" id="WP_086717093.1">
    <property type="nucleotide sequence ID" value="NZ_BLAG01000004.1"/>
</dbReference>
<evidence type="ECO:0000313" key="3">
    <source>
        <dbReference type="Proteomes" id="UP000325598"/>
    </source>
</evidence>
<dbReference type="InterPro" id="IPR008274">
    <property type="entry name" value="AldOxase/xan_DH_MoCoBD1"/>
</dbReference>
<dbReference type="InterPro" id="IPR016208">
    <property type="entry name" value="Ald_Oxase/xanthine_DH-like"/>
</dbReference>
<keyword evidence="3" id="KW-1185">Reference proteome</keyword>
<evidence type="ECO:0000313" key="2">
    <source>
        <dbReference type="EMBL" id="GES28297.1"/>
    </source>
</evidence>
<dbReference type="GO" id="GO:0016491">
    <property type="term" value="F:oxidoreductase activity"/>
    <property type="evidence" value="ECO:0007669"/>
    <property type="project" value="InterPro"/>
</dbReference>
<dbReference type="InterPro" id="IPR037165">
    <property type="entry name" value="AldOxase/xan_DH_Mopterin-bd_sf"/>
</dbReference>